<dbReference type="InterPro" id="IPR006110">
    <property type="entry name" value="Pol_omega/Rpo6/RPB6"/>
</dbReference>
<dbReference type="Gene3D" id="3.90.940.10">
    <property type="match status" value="1"/>
</dbReference>
<dbReference type="EC" id="2.7.7.6" evidence="2"/>
<evidence type="ECO:0000256" key="7">
    <source>
        <dbReference type="ARBA" id="ARBA00048552"/>
    </source>
</evidence>
<evidence type="ECO:0000256" key="3">
    <source>
        <dbReference type="ARBA" id="ARBA00022478"/>
    </source>
</evidence>
<dbReference type="GO" id="GO:0003677">
    <property type="term" value="F:DNA binding"/>
    <property type="evidence" value="ECO:0007669"/>
    <property type="project" value="InterPro"/>
</dbReference>
<dbReference type="GO" id="GO:0006351">
    <property type="term" value="P:DNA-templated transcription"/>
    <property type="evidence" value="ECO:0007669"/>
    <property type="project" value="InterPro"/>
</dbReference>
<keyword evidence="4" id="KW-0808">Transferase</keyword>
<dbReference type="EMBL" id="BARU01035100">
    <property type="protein sequence ID" value="GAH71208.1"/>
    <property type="molecule type" value="Genomic_DNA"/>
</dbReference>
<sequence>MKNKKLGNKFIDKLKNKVENRYILSIIAAKRARHIQSYINAQKYMRFF</sequence>
<dbReference type="SUPFAM" id="SSF63562">
    <property type="entry name" value="RPB6/omega subunit-like"/>
    <property type="match status" value="1"/>
</dbReference>
<dbReference type="InterPro" id="IPR036161">
    <property type="entry name" value="RPB6/omega-like_sf"/>
</dbReference>
<keyword evidence="3" id="KW-0240">DNA-directed RNA polymerase</keyword>
<comment type="caution">
    <text evidence="8">The sequence shown here is derived from an EMBL/GenBank/DDBJ whole genome shotgun (WGS) entry which is preliminary data.</text>
</comment>
<protein>
    <recommendedName>
        <fullName evidence="2">DNA-directed RNA polymerase</fullName>
        <ecNumber evidence="2">2.7.7.6</ecNumber>
    </recommendedName>
</protein>
<evidence type="ECO:0000256" key="1">
    <source>
        <dbReference type="ARBA" id="ARBA00006711"/>
    </source>
</evidence>
<proteinExistence type="inferred from homology"/>
<name>X1JN39_9ZZZZ</name>
<evidence type="ECO:0000256" key="6">
    <source>
        <dbReference type="ARBA" id="ARBA00023163"/>
    </source>
</evidence>
<keyword evidence="6" id="KW-0804">Transcription</keyword>
<feature type="non-terminal residue" evidence="8">
    <location>
        <position position="48"/>
    </location>
</feature>
<dbReference type="NCBIfam" id="TIGR00690">
    <property type="entry name" value="rpoZ"/>
    <property type="match status" value="1"/>
</dbReference>
<dbReference type="GO" id="GO:0000428">
    <property type="term" value="C:DNA-directed RNA polymerase complex"/>
    <property type="evidence" value="ECO:0007669"/>
    <property type="project" value="UniProtKB-KW"/>
</dbReference>
<evidence type="ECO:0000256" key="2">
    <source>
        <dbReference type="ARBA" id="ARBA00012418"/>
    </source>
</evidence>
<comment type="catalytic activity">
    <reaction evidence="7">
        <text>RNA(n) + a ribonucleoside 5'-triphosphate = RNA(n+1) + diphosphate</text>
        <dbReference type="Rhea" id="RHEA:21248"/>
        <dbReference type="Rhea" id="RHEA-COMP:14527"/>
        <dbReference type="Rhea" id="RHEA-COMP:17342"/>
        <dbReference type="ChEBI" id="CHEBI:33019"/>
        <dbReference type="ChEBI" id="CHEBI:61557"/>
        <dbReference type="ChEBI" id="CHEBI:140395"/>
        <dbReference type="EC" id="2.7.7.6"/>
    </reaction>
</comment>
<reference evidence="8" key="1">
    <citation type="journal article" date="2014" name="Front. Microbiol.">
        <title>High frequency of phylogenetically diverse reductive dehalogenase-homologous genes in deep subseafloor sedimentary metagenomes.</title>
        <authorList>
            <person name="Kawai M."/>
            <person name="Futagami T."/>
            <person name="Toyoda A."/>
            <person name="Takaki Y."/>
            <person name="Nishi S."/>
            <person name="Hori S."/>
            <person name="Arai W."/>
            <person name="Tsubouchi T."/>
            <person name="Morono Y."/>
            <person name="Uchiyama I."/>
            <person name="Ito T."/>
            <person name="Fujiyama A."/>
            <person name="Inagaki F."/>
            <person name="Takami H."/>
        </authorList>
    </citation>
    <scope>NUCLEOTIDE SEQUENCE</scope>
    <source>
        <strain evidence="8">Expedition CK06-06</strain>
    </source>
</reference>
<evidence type="ECO:0000256" key="4">
    <source>
        <dbReference type="ARBA" id="ARBA00022679"/>
    </source>
</evidence>
<dbReference type="InterPro" id="IPR003716">
    <property type="entry name" value="DNA-dir_RNA_pol_omega"/>
</dbReference>
<evidence type="ECO:0000313" key="8">
    <source>
        <dbReference type="EMBL" id="GAH71208.1"/>
    </source>
</evidence>
<organism evidence="8">
    <name type="scientific">marine sediment metagenome</name>
    <dbReference type="NCBI Taxonomy" id="412755"/>
    <lineage>
        <taxon>unclassified sequences</taxon>
        <taxon>metagenomes</taxon>
        <taxon>ecological metagenomes</taxon>
    </lineage>
</organism>
<dbReference type="AlphaFoldDB" id="X1JN39"/>
<dbReference type="GO" id="GO:0003899">
    <property type="term" value="F:DNA-directed RNA polymerase activity"/>
    <property type="evidence" value="ECO:0007669"/>
    <property type="project" value="UniProtKB-EC"/>
</dbReference>
<comment type="similarity">
    <text evidence="1">Belongs to the RNA polymerase subunit omega family.</text>
</comment>
<accession>X1JN39</accession>
<gene>
    <name evidence="8" type="ORF">S03H2_54993</name>
</gene>
<evidence type="ECO:0000256" key="5">
    <source>
        <dbReference type="ARBA" id="ARBA00022695"/>
    </source>
</evidence>
<dbReference type="Pfam" id="PF01192">
    <property type="entry name" value="RNA_pol_Rpb6"/>
    <property type="match status" value="1"/>
</dbReference>
<keyword evidence="5" id="KW-0548">Nucleotidyltransferase</keyword>